<name>A0A7U2F0J6_PHANO</name>
<dbReference type="EMBL" id="CP069028">
    <property type="protein sequence ID" value="QRC96422.1"/>
    <property type="molecule type" value="Genomic_DNA"/>
</dbReference>
<dbReference type="Proteomes" id="UP000663193">
    <property type="component" value="Chromosome 6"/>
</dbReference>
<feature type="compositionally biased region" description="Polar residues" evidence="1">
    <location>
        <begin position="395"/>
        <end position="404"/>
    </location>
</feature>
<evidence type="ECO:0000256" key="2">
    <source>
        <dbReference type="SAM" id="Phobius"/>
    </source>
</evidence>
<evidence type="ECO:0000313" key="4">
    <source>
        <dbReference type="Proteomes" id="UP000663193"/>
    </source>
</evidence>
<feature type="region of interest" description="Disordered" evidence="1">
    <location>
        <begin position="275"/>
        <end position="305"/>
    </location>
</feature>
<gene>
    <name evidence="3" type="ORF">JI435_013380</name>
</gene>
<accession>A0A7U2F0J6</accession>
<keyword evidence="4" id="KW-1185">Reference proteome</keyword>
<feature type="compositionally biased region" description="Low complexity" evidence="1">
    <location>
        <begin position="420"/>
        <end position="433"/>
    </location>
</feature>
<feature type="compositionally biased region" description="Polar residues" evidence="1">
    <location>
        <begin position="368"/>
        <end position="381"/>
    </location>
</feature>
<sequence>MFQSRKFYLSLVGVIASSSTIAETVLAILEATSFSVAHSSLLQVAAASSALDVVSVCCIGLYTYQSVRPRSASAQSTTHNRALTSLYVFLCGAALIVGLALLVMIKSQWEEVQTSSRGPVSDWTRHVVAHIALWAVSCASQIVLYTSAFWSPTAPKLHAITTSGPRDSIMSDLRSNRFLMKSNQPSSLADTMHSPTYSAGSSQSLKSFRDSMRHVVRPATSRTTLIGRTSLTRDASIHSQAESFDHVPHSDGFDSWDTSSVSLQARDAVMQSVSSRRTALDPIPGSRPTTPAYSLEGPFNSELEEDVEELAPPPRMMHDYSRPSSPANSEAHIHPLFRSESPIPAPEATPGTNILASPFATQAITCPTRSINRIRSNSHLSQAREPKTRGRPSSPHASSRTPSPISRELTPPIPDYVLNSSPRSSLSISGGRRVPLQYSPDR</sequence>
<feature type="region of interest" description="Disordered" evidence="1">
    <location>
        <begin position="368"/>
        <end position="442"/>
    </location>
</feature>
<organism evidence="3 4">
    <name type="scientific">Phaeosphaeria nodorum (strain SN15 / ATCC MYA-4574 / FGSC 10173)</name>
    <name type="common">Glume blotch fungus</name>
    <name type="synonym">Parastagonospora nodorum</name>
    <dbReference type="NCBI Taxonomy" id="321614"/>
    <lineage>
        <taxon>Eukaryota</taxon>
        <taxon>Fungi</taxon>
        <taxon>Dikarya</taxon>
        <taxon>Ascomycota</taxon>
        <taxon>Pezizomycotina</taxon>
        <taxon>Dothideomycetes</taxon>
        <taxon>Pleosporomycetidae</taxon>
        <taxon>Pleosporales</taxon>
        <taxon>Pleosporineae</taxon>
        <taxon>Phaeosphaeriaceae</taxon>
        <taxon>Parastagonospora</taxon>
    </lineage>
</organism>
<keyword evidence="2" id="KW-1133">Transmembrane helix</keyword>
<feature type="transmembrane region" description="Helical" evidence="2">
    <location>
        <begin position="85"/>
        <end position="107"/>
    </location>
</feature>
<dbReference type="OrthoDB" id="5431149at2759"/>
<evidence type="ECO:0000313" key="3">
    <source>
        <dbReference type="EMBL" id="QRC96422.1"/>
    </source>
</evidence>
<reference evidence="4" key="1">
    <citation type="journal article" date="2021" name="BMC Genomics">
        <title>Chromosome-level genome assembly and manually-curated proteome of model necrotroph Parastagonospora nodorum Sn15 reveals a genome-wide trove of candidate effector homologs, and redundancy of virulence-related functions within an accessory chromosome.</title>
        <authorList>
            <person name="Bertazzoni S."/>
            <person name="Jones D.A.B."/>
            <person name="Phan H.T."/>
            <person name="Tan K.-C."/>
            <person name="Hane J.K."/>
        </authorList>
    </citation>
    <scope>NUCLEOTIDE SEQUENCE [LARGE SCALE GENOMIC DNA]</scope>
    <source>
        <strain evidence="4">SN15 / ATCC MYA-4574 / FGSC 10173)</strain>
    </source>
</reference>
<protein>
    <submittedName>
        <fullName evidence="3">Uncharacterized protein</fullName>
    </submittedName>
</protein>
<dbReference type="VEuPathDB" id="FungiDB:JI435_013380"/>
<feature type="transmembrane region" description="Helical" evidence="2">
    <location>
        <begin position="41"/>
        <end position="64"/>
    </location>
</feature>
<keyword evidence="2" id="KW-0472">Membrane</keyword>
<proteinExistence type="predicted"/>
<evidence type="ECO:0000256" key="1">
    <source>
        <dbReference type="SAM" id="MobiDB-lite"/>
    </source>
</evidence>
<dbReference type="AlphaFoldDB" id="A0A7U2F0J6"/>
<keyword evidence="2" id="KW-0812">Transmembrane</keyword>
<feature type="transmembrane region" description="Helical" evidence="2">
    <location>
        <begin position="7"/>
        <end position="29"/>
    </location>
</feature>